<dbReference type="FunFam" id="3.30.300.30:FF:000007">
    <property type="entry name" value="4-coumarate--CoA ligase 2"/>
    <property type="match status" value="1"/>
</dbReference>
<dbReference type="FunFam" id="3.40.50.12780:FF:000025">
    <property type="entry name" value="luciferin 4-monooxygenase"/>
    <property type="match status" value="1"/>
</dbReference>
<evidence type="ECO:0000259" key="5">
    <source>
        <dbReference type="Pfam" id="PF13193"/>
    </source>
</evidence>
<keyword evidence="3" id="KW-0576">Peroxisome</keyword>
<evidence type="ECO:0000259" key="4">
    <source>
        <dbReference type="Pfam" id="PF00501"/>
    </source>
</evidence>
<dbReference type="GO" id="GO:0005777">
    <property type="term" value="C:peroxisome"/>
    <property type="evidence" value="ECO:0007669"/>
    <property type="project" value="UniProtKB-SubCell"/>
</dbReference>
<dbReference type="InterPro" id="IPR000873">
    <property type="entry name" value="AMP-dep_synth/lig_dom"/>
</dbReference>
<dbReference type="GO" id="GO:0046949">
    <property type="term" value="P:fatty-acyl-CoA biosynthetic process"/>
    <property type="evidence" value="ECO:0007669"/>
    <property type="project" value="TreeGrafter"/>
</dbReference>
<dbReference type="RefSeq" id="XP_030078619.1">
    <property type="nucleotide sequence ID" value="XM_030222759.1"/>
</dbReference>
<dbReference type="KEGG" id="dhe:111605001"/>
<feature type="domain" description="AMP-dependent synthetase/ligase" evidence="4">
    <location>
        <begin position="26"/>
        <end position="365"/>
    </location>
</feature>
<accession>A0A6J2SRN9</accession>
<dbReference type="CDD" id="cd05911">
    <property type="entry name" value="Firefly_Luc_like"/>
    <property type="match status" value="1"/>
</dbReference>
<dbReference type="PANTHER" id="PTHR24096:SF353">
    <property type="entry name" value="GH16244P-RELATED"/>
    <property type="match status" value="1"/>
</dbReference>
<feature type="domain" description="AMP-binding enzyme C-terminal" evidence="5">
    <location>
        <begin position="416"/>
        <end position="493"/>
    </location>
</feature>
<reference evidence="7" key="1">
    <citation type="submission" date="2025-08" db="UniProtKB">
        <authorList>
            <consortium name="RefSeq"/>
        </authorList>
    </citation>
    <scope>IDENTIFICATION</scope>
    <source>
        <strain evidence="7">15085-1641.00</strain>
        <tissue evidence="7">Whole body</tissue>
    </source>
</reference>
<keyword evidence="6" id="KW-1185">Reference proteome</keyword>
<evidence type="ECO:0000256" key="1">
    <source>
        <dbReference type="ARBA" id="ARBA00004275"/>
    </source>
</evidence>
<protein>
    <submittedName>
        <fullName evidence="7">4-coumarate--CoA ligase 1-like</fullName>
    </submittedName>
</protein>
<dbReference type="InterPro" id="IPR025110">
    <property type="entry name" value="AMP-bd_C"/>
</dbReference>
<comment type="subcellular location">
    <subcellularLocation>
        <location evidence="1">Peroxisome</location>
    </subcellularLocation>
</comment>
<dbReference type="OrthoDB" id="10253869at2759"/>
<organism evidence="6 7">
    <name type="scientific">Drosophila hydei</name>
    <name type="common">Fruit fly</name>
    <dbReference type="NCBI Taxonomy" id="7224"/>
    <lineage>
        <taxon>Eukaryota</taxon>
        <taxon>Metazoa</taxon>
        <taxon>Ecdysozoa</taxon>
        <taxon>Arthropoda</taxon>
        <taxon>Hexapoda</taxon>
        <taxon>Insecta</taxon>
        <taxon>Pterygota</taxon>
        <taxon>Neoptera</taxon>
        <taxon>Endopterygota</taxon>
        <taxon>Diptera</taxon>
        <taxon>Brachycera</taxon>
        <taxon>Muscomorpha</taxon>
        <taxon>Ephydroidea</taxon>
        <taxon>Drosophilidae</taxon>
        <taxon>Drosophila</taxon>
    </lineage>
</organism>
<dbReference type="SUPFAM" id="SSF56801">
    <property type="entry name" value="Acetyl-CoA synthetase-like"/>
    <property type="match status" value="1"/>
</dbReference>
<dbReference type="GO" id="GO:0004467">
    <property type="term" value="F:long-chain fatty acid-CoA ligase activity"/>
    <property type="evidence" value="ECO:0007669"/>
    <property type="project" value="TreeGrafter"/>
</dbReference>
<comment type="similarity">
    <text evidence="2">Belongs to the ATP-dependent AMP-binding enzyme family.</text>
</comment>
<dbReference type="InterPro" id="IPR042099">
    <property type="entry name" value="ANL_N_sf"/>
</dbReference>
<evidence type="ECO:0000256" key="2">
    <source>
        <dbReference type="ARBA" id="ARBA00006432"/>
    </source>
</evidence>
<dbReference type="OMA" id="PCRQETV"/>
<evidence type="ECO:0000256" key="3">
    <source>
        <dbReference type="ARBA" id="ARBA00023140"/>
    </source>
</evidence>
<dbReference type="Gene3D" id="3.30.300.30">
    <property type="match status" value="1"/>
</dbReference>
<sequence>MPFKPETTYNAELKVWTIIAEQISDSESTVLTREELHLNSMRVASYMRSLGLLQSDIVGITARNTTHISAVIYGCFFNGIPFHSLNMAFEEATIEKLFNITKPRLVFCDGDEYEKVKAATKNLNAKIVTMRNHPIGSIRIDEVLATPIEENFEPLRLEQGNDQTLAILCSSGTTNIPKAVTIPNSRMILFATLHLTTADVQYAHSTLDWFSGFLTTVSSGVYSTKRIISDNPFDPASFLRIVEEHKVTWVLLSPLHLALTANCPEFEKANLLSIRTFLYGGARCSLEAQHKIRNRLQHDCMSLMYGLTELGMISMNLNFDQKPNSCGRPANGSKIKIMAENGDLLGPNEIGEICVNNGRHWAGYYGNPEETQNVLDSEQWFYTGDLGYLDDDCFLYVVDRKKEMLKYQSYKYFPNEIEEVIAQMPDVVDVCVFGVWDPMGSDKATAAVVKKYGSQLQAQDIVDHVQKNIKIMNKHLHGGAIIVDQLKHSPNGKVNRKATKEYCLKLLESNGYVESN</sequence>
<dbReference type="Proteomes" id="UP000504633">
    <property type="component" value="Unplaced"/>
</dbReference>
<dbReference type="AlphaFoldDB" id="A0A6J2SRN9"/>
<evidence type="ECO:0000313" key="6">
    <source>
        <dbReference type="Proteomes" id="UP000504633"/>
    </source>
</evidence>
<dbReference type="Pfam" id="PF13193">
    <property type="entry name" value="AMP-binding_C"/>
    <property type="match status" value="1"/>
</dbReference>
<gene>
    <name evidence="7" type="primary">LOC111605001</name>
</gene>
<proteinExistence type="inferred from homology"/>
<dbReference type="InterPro" id="IPR045851">
    <property type="entry name" value="AMP-bd_C_sf"/>
</dbReference>
<dbReference type="Pfam" id="PF00501">
    <property type="entry name" value="AMP-binding"/>
    <property type="match status" value="1"/>
</dbReference>
<dbReference type="GeneID" id="111605001"/>
<dbReference type="Gene3D" id="3.40.50.12780">
    <property type="entry name" value="N-terminal domain of ligase-like"/>
    <property type="match status" value="1"/>
</dbReference>
<evidence type="ECO:0000313" key="7">
    <source>
        <dbReference type="RefSeq" id="XP_030078619.1"/>
    </source>
</evidence>
<name>A0A6J2SRN9_DROHY</name>
<dbReference type="PANTHER" id="PTHR24096">
    <property type="entry name" value="LONG-CHAIN-FATTY-ACID--COA LIGASE"/>
    <property type="match status" value="1"/>
</dbReference>